<keyword evidence="10" id="KW-0539">Nucleus</keyword>
<dbReference type="PROSITE" id="PS51915">
    <property type="entry name" value="ZAD"/>
    <property type="match status" value="1"/>
</dbReference>
<keyword evidence="8" id="KW-0238">DNA-binding</keyword>
<dbReference type="Proteomes" id="UP000092444">
    <property type="component" value="Unassembled WGS sequence"/>
</dbReference>
<feature type="region of interest" description="Disordered" evidence="13">
    <location>
        <begin position="279"/>
        <end position="313"/>
    </location>
</feature>
<evidence type="ECO:0000256" key="3">
    <source>
        <dbReference type="ARBA" id="ARBA00022723"/>
    </source>
</evidence>
<evidence type="ECO:0000259" key="15">
    <source>
        <dbReference type="PROSITE" id="PS51915"/>
    </source>
</evidence>
<feature type="domain" description="C2H2-type" evidence="14">
    <location>
        <begin position="210"/>
        <end position="237"/>
    </location>
</feature>
<dbReference type="FunFam" id="3.30.160.60:FF:002343">
    <property type="entry name" value="Zinc finger protein 33A"/>
    <property type="match status" value="2"/>
</dbReference>
<evidence type="ECO:0000256" key="7">
    <source>
        <dbReference type="ARBA" id="ARBA00023015"/>
    </source>
</evidence>
<feature type="domain" description="C2H2-type" evidence="14">
    <location>
        <begin position="492"/>
        <end position="519"/>
    </location>
</feature>
<feature type="domain" description="C2H2-type" evidence="14">
    <location>
        <begin position="1051"/>
        <end position="1078"/>
    </location>
</feature>
<keyword evidence="4" id="KW-0677">Repeat</keyword>
<dbReference type="FunFam" id="3.30.160.60:FF:000446">
    <property type="entry name" value="Zinc finger protein"/>
    <property type="match status" value="1"/>
</dbReference>
<dbReference type="InterPro" id="IPR036236">
    <property type="entry name" value="Znf_C2H2_sf"/>
</dbReference>
<sequence>MALDFTLMCRTCLSENNVYHKLQDAPLENYKILEMLTALVPQLNIDKEDLTFPVLVCDSCVDQLLKAFKFQQQCLQSNKIFMTLVANNPSTTTNAATGVVVLNCNKMKMEVEDDIHLPENNNFKVEMDIGEEAKQENFPSEMNPQEIEMVLNANSVDWFHNNDSVEDDAFSAKDILDISSKDKDTSIETIASKLRALERANHKDAQTAKLLCPQCPKTFKTQKLLNKHIARHANKHPKMKPITRKKNSLDKKLKSDTIGDVEKIRIKTDAADDAAANILEKGQDGKDAKNQENENPTSENEVKSEILHDDDNKDFIDTGIGEIEKPNSNNRRNGCYQCQECGKVFDRPYRLKRHSGVHSLERPYQCEQCKYRFLTQALLKAHKQMHDNEKRGIQITHPTPINGFKCPDCPRRFEKQASMAAHRQTHTRNAGLASYPCPACERKFMKIRSLAEHMSNKHPEIEKHQCNQCEKSFVLHAHLVEHLNRHMGNKNLVCLVCEKEFSYGNTLKEHMRTHSGESPYLCPQCGKTFRSASNLRQHMERHGNEKRYQCPECPSRFACQSDRIKHMSIHTNHKPHVCDLCGSRFTRSYSLSKHKQLHTGERPHKCDQCNMAAQTYYSLHDTIVRIKDDENLSLQVMLEQIIIDCKTLPEDLKMPEEICELCMEQLKISFKFQQLYRHTNEQLLRIWEQMRTSSITVSDGIENVKSQETGTDLIEEEFRQIQQSKNIIFDINSHNSSMECNITHSGHNGYLNCNVVTVTKTHQFFRHNKQPSLENNFVCKICFYRCTTNTLLEEHVRKTHQPRILLKIIDLKRFWNKELLEEQREGIPSIISENVESSEKLSGSNESDNNDTNDYLRSCKPLLSCTECRATFKTAKRLKCHKKTHVKCYRFVCHVCDHRFKFPHLLKQHLIKVHAQFPNSKNSNGSVDKLTVEKQVQFHCNYCKCAYNSVGSLAQHMSKKHPTIKPFKCDKCDKAFVVEEHFKIHINRHNGIKNFKCEHCDKSFSFKFAMKQHMRMHTEPAPYLCTLCGKTFYRPSNLRQHMQRHGEDKPYACPHCPRRFKCPSDRYIHLMSHNAGKVHVCSICGSRFSRLDTLNNHQMLHSGKKPYKCDQCSMAFASPVNLNRHKRTHTGEKPYKCQYCDRAYAQSNDLTKHLRTHLGEKVYICNKCPEAFKYHAELKKHQLQHYHEEQELQISANSTDIKCDVEKC</sequence>
<feature type="domain" description="C2H2-type" evidence="14">
    <location>
        <begin position="1023"/>
        <end position="1050"/>
    </location>
</feature>
<protein>
    <submittedName>
        <fullName evidence="16">Uncharacterized protein</fullName>
    </submittedName>
</protein>
<evidence type="ECO:0000313" key="16">
    <source>
        <dbReference type="EnsemblMetazoa" id="GMOY008047-PA"/>
    </source>
</evidence>
<feature type="domain" description="C2H2-type" evidence="14">
    <location>
        <begin position="576"/>
        <end position="603"/>
    </location>
</feature>
<evidence type="ECO:0000259" key="14">
    <source>
        <dbReference type="PROSITE" id="PS50157"/>
    </source>
</evidence>
<evidence type="ECO:0000256" key="12">
    <source>
        <dbReference type="PROSITE-ProRule" id="PRU01263"/>
    </source>
</evidence>
<feature type="domain" description="C2H2-type" evidence="14">
    <location>
        <begin position="1079"/>
        <end position="1106"/>
    </location>
</feature>
<feature type="compositionally biased region" description="Basic and acidic residues" evidence="13">
    <location>
        <begin position="281"/>
        <end position="292"/>
    </location>
</feature>
<dbReference type="PROSITE" id="PS50157">
    <property type="entry name" value="ZINC_FINGER_C2H2_2"/>
    <property type="match status" value="20"/>
</dbReference>
<evidence type="ECO:0000256" key="13">
    <source>
        <dbReference type="SAM" id="MobiDB-lite"/>
    </source>
</evidence>
<dbReference type="PANTHER" id="PTHR24394:SF44">
    <property type="entry name" value="ZINC FINGER PROTEIN 271-LIKE"/>
    <property type="match status" value="1"/>
</dbReference>
<evidence type="ECO:0000256" key="8">
    <source>
        <dbReference type="ARBA" id="ARBA00023125"/>
    </source>
</evidence>
<keyword evidence="6 12" id="KW-0862">Zinc</keyword>
<evidence type="ECO:0000256" key="6">
    <source>
        <dbReference type="ARBA" id="ARBA00022833"/>
    </source>
</evidence>
<dbReference type="Pfam" id="PF00096">
    <property type="entry name" value="zf-C2H2"/>
    <property type="match status" value="12"/>
</dbReference>
<reference evidence="16" key="1">
    <citation type="submission" date="2020-05" db="UniProtKB">
        <authorList>
            <consortium name="EnsemblMetazoa"/>
        </authorList>
    </citation>
    <scope>IDENTIFICATION</scope>
    <source>
        <strain evidence="16">Yale</strain>
    </source>
</reference>
<feature type="domain" description="C2H2-type" evidence="14">
    <location>
        <begin position="404"/>
        <end position="431"/>
    </location>
</feature>
<feature type="domain" description="C2H2-type" evidence="14">
    <location>
        <begin position="520"/>
        <end position="547"/>
    </location>
</feature>
<dbReference type="GO" id="GO:0008270">
    <property type="term" value="F:zinc ion binding"/>
    <property type="evidence" value="ECO:0007669"/>
    <property type="project" value="UniProtKB-UniRule"/>
</dbReference>
<feature type="domain" description="ZAD" evidence="15">
    <location>
        <begin position="7"/>
        <end position="84"/>
    </location>
</feature>
<dbReference type="GO" id="GO:0000981">
    <property type="term" value="F:DNA-binding transcription factor activity, RNA polymerase II-specific"/>
    <property type="evidence" value="ECO:0007669"/>
    <property type="project" value="TreeGrafter"/>
</dbReference>
<feature type="domain" description="C2H2-type" evidence="14">
    <location>
        <begin position="548"/>
        <end position="575"/>
    </location>
</feature>
<feature type="binding site" evidence="12">
    <location>
        <position position="57"/>
    </location>
    <ligand>
        <name>Zn(2+)</name>
        <dbReference type="ChEBI" id="CHEBI:29105"/>
    </ligand>
</feature>
<dbReference type="PhylomeDB" id="A0A1B0G3Z9"/>
<feature type="domain" description="C2H2-type" evidence="14">
    <location>
        <begin position="967"/>
        <end position="994"/>
    </location>
</feature>
<dbReference type="PROSITE" id="PS00028">
    <property type="entry name" value="ZINC_FINGER_C2H2_1"/>
    <property type="match status" value="21"/>
</dbReference>
<evidence type="ECO:0000256" key="10">
    <source>
        <dbReference type="ARBA" id="ARBA00023242"/>
    </source>
</evidence>
<evidence type="ECO:0000256" key="1">
    <source>
        <dbReference type="ARBA" id="ARBA00004123"/>
    </source>
</evidence>
<dbReference type="InterPro" id="IPR013087">
    <property type="entry name" value="Znf_C2H2_type"/>
</dbReference>
<keyword evidence="5 11" id="KW-0863">Zinc-finger</keyword>
<feature type="domain" description="C2H2-type" evidence="14">
    <location>
        <begin position="464"/>
        <end position="491"/>
    </location>
</feature>
<organism evidence="16 17">
    <name type="scientific">Glossina morsitans morsitans</name>
    <name type="common">Savannah tsetse fly</name>
    <dbReference type="NCBI Taxonomy" id="37546"/>
    <lineage>
        <taxon>Eukaryota</taxon>
        <taxon>Metazoa</taxon>
        <taxon>Ecdysozoa</taxon>
        <taxon>Arthropoda</taxon>
        <taxon>Hexapoda</taxon>
        <taxon>Insecta</taxon>
        <taxon>Pterygota</taxon>
        <taxon>Neoptera</taxon>
        <taxon>Endopterygota</taxon>
        <taxon>Diptera</taxon>
        <taxon>Brachycera</taxon>
        <taxon>Muscomorpha</taxon>
        <taxon>Hippoboscoidea</taxon>
        <taxon>Glossinidae</taxon>
        <taxon>Glossina</taxon>
    </lineage>
</organism>
<feature type="domain" description="C2H2-type" evidence="14">
    <location>
        <begin position="1163"/>
        <end position="1190"/>
    </location>
</feature>
<dbReference type="SMART" id="SM00355">
    <property type="entry name" value="ZnF_C2H2"/>
    <property type="match status" value="22"/>
</dbReference>
<feature type="binding site" evidence="12">
    <location>
        <position position="12"/>
    </location>
    <ligand>
        <name>Zn(2+)</name>
        <dbReference type="ChEBI" id="CHEBI:29105"/>
    </ligand>
</feature>
<evidence type="ECO:0000256" key="9">
    <source>
        <dbReference type="ARBA" id="ARBA00023163"/>
    </source>
</evidence>
<feature type="compositionally biased region" description="Basic and acidic residues" evidence="13">
    <location>
        <begin position="300"/>
        <end position="313"/>
    </location>
</feature>
<dbReference type="PANTHER" id="PTHR24394">
    <property type="entry name" value="ZINC FINGER PROTEIN"/>
    <property type="match status" value="1"/>
</dbReference>
<evidence type="ECO:0000256" key="4">
    <source>
        <dbReference type="ARBA" id="ARBA00022737"/>
    </source>
</evidence>
<feature type="domain" description="C2H2-type" evidence="14">
    <location>
        <begin position="435"/>
        <end position="463"/>
    </location>
</feature>
<feature type="domain" description="C2H2-type" evidence="14">
    <location>
        <begin position="336"/>
        <end position="363"/>
    </location>
</feature>
<comment type="similarity">
    <text evidence="2">Belongs to the krueppel C2H2-type zinc-finger protein family.</text>
</comment>
<feature type="domain" description="C2H2-type" evidence="14">
    <location>
        <begin position="995"/>
        <end position="1022"/>
    </location>
</feature>
<comment type="subcellular location">
    <subcellularLocation>
        <location evidence="1">Nucleus</location>
    </subcellularLocation>
</comment>
<dbReference type="SMART" id="SM00868">
    <property type="entry name" value="zf-AD"/>
    <property type="match status" value="3"/>
</dbReference>
<evidence type="ECO:0000256" key="11">
    <source>
        <dbReference type="PROSITE-ProRule" id="PRU00042"/>
    </source>
</evidence>
<evidence type="ECO:0000256" key="2">
    <source>
        <dbReference type="ARBA" id="ARBA00006991"/>
    </source>
</evidence>
<dbReference type="SUPFAM" id="SSF57716">
    <property type="entry name" value="Glucocorticoid receptor-like (DNA-binding domain)"/>
    <property type="match status" value="1"/>
</dbReference>
<keyword evidence="3 12" id="KW-0479">Metal-binding</keyword>
<feature type="domain" description="C2H2-type" evidence="14">
    <location>
        <begin position="938"/>
        <end position="966"/>
    </location>
</feature>
<dbReference type="AlphaFoldDB" id="A0A1B0G3Z9"/>
<keyword evidence="7" id="KW-0805">Transcription regulation</keyword>
<dbReference type="EMBL" id="CCAG010005647">
    <property type="status" value="NOT_ANNOTATED_CDS"/>
    <property type="molecule type" value="Genomic_DNA"/>
</dbReference>
<feature type="domain" description="C2H2-type" evidence="14">
    <location>
        <begin position="863"/>
        <end position="885"/>
    </location>
</feature>
<dbReference type="STRING" id="37546.A0A1B0G3Z9"/>
<dbReference type="FunFam" id="3.30.160.60:FF:000100">
    <property type="entry name" value="Zinc finger 45-like"/>
    <property type="match status" value="2"/>
</dbReference>
<feature type="binding site" evidence="12">
    <location>
        <position position="60"/>
    </location>
    <ligand>
        <name>Zn(2+)</name>
        <dbReference type="ChEBI" id="CHEBI:29105"/>
    </ligand>
</feature>
<dbReference type="FunFam" id="3.30.160.60:FF:001119">
    <property type="entry name" value="zinc finger protein 408"/>
    <property type="match status" value="1"/>
</dbReference>
<dbReference type="GO" id="GO:0003677">
    <property type="term" value="F:DNA binding"/>
    <property type="evidence" value="ECO:0007669"/>
    <property type="project" value="UniProtKB-KW"/>
</dbReference>
<evidence type="ECO:0000256" key="5">
    <source>
        <dbReference type="ARBA" id="ARBA00022771"/>
    </source>
</evidence>
<dbReference type="EnsemblMetazoa" id="GMOY008047-RA">
    <property type="protein sequence ID" value="GMOY008047-PA"/>
    <property type="gene ID" value="GMOY008047"/>
</dbReference>
<feature type="domain" description="C2H2-type" evidence="14">
    <location>
        <begin position="1135"/>
        <end position="1162"/>
    </location>
</feature>
<evidence type="ECO:0000313" key="17">
    <source>
        <dbReference type="Proteomes" id="UP000092444"/>
    </source>
</evidence>
<feature type="domain" description="C2H2-type" evidence="14">
    <location>
        <begin position="1107"/>
        <end position="1134"/>
    </location>
</feature>
<dbReference type="FunFam" id="3.30.160.60:FF:000072">
    <property type="entry name" value="zinc finger protein 143 isoform X1"/>
    <property type="match status" value="1"/>
</dbReference>
<dbReference type="GO" id="GO:0005634">
    <property type="term" value="C:nucleus"/>
    <property type="evidence" value="ECO:0007669"/>
    <property type="project" value="UniProtKB-SubCell"/>
</dbReference>
<dbReference type="Gene3D" id="3.40.1800.20">
    <property type="match status" value="1"/>
</dbReference>
<accession>A0A1B0G3Z9</accession>
<dbReference type="FunFam" id="3.30.160.60:FF:001480">
    <property type="entry name" value="Si:cabz01071911.3"/>
    <property type="match status" value="1"/>
</dbReference>
<dbReference type="SUPFAM" id="SSF57667">
    <property type="entry name" value="beta-beta-alpha zinc fingers"/>
    <property type="match status" value="11"/>
</dbReference>
<dbReference type="VEuPathDB" id="VectorBase:GMOY008047"/>
<name>A0A1B0G3Z9_GLOMM</name>
<feature type="binding site" evidence="12">
    <location>
        <position position="9"/>
    </location>
    <ligand>
        <name>Zn(2+)</name>
        <dbReference type="ChEBI" id="CHEBI:29105"/>
    </ligand>
</feature>
<dbReference type="InterPro" id="IPR012934">
    <property type="entry name" value="Znf_AD"/>
</dbReference>
<proteinExistence type="inferred from homology"/>
<dbReference type="Pfam" id="PF07776">
    <property type="entry name" value="zf-AD"/>
    <property type="match status" value="1"/>
</dbReference>
<keyword evidence="9" id="KW-0804">Transcription</keyword>
<dbReference type="Gene3D" id="3.30.160.60">
    <property type="entry name" value="Classic Zinc Finger"/>
    <property type="match status" value="16"/>
</dbReference>
<feature type="domain" description="C2H2-type" evidence="14">
    <location>
        <begin position="364"/>
        <end position="391"/>
    </location>
</feature>
<keyword evidence="17" id="KW-1185">Reference proteome</keyword>